<proteinExistence type="predicted"/>
<evidence type="ECO:0000313" key="2">
    <source>
        <dbReference type="Proteomes" id="UP000612585"/>
    </source>
</evidence>
<reference evidence="1" key="1">
    <citation type="submission" date="2021-01" db="EMBL/GenBank/DDBJ databases">
        <title>Whole genome shotgun sequence of Virgisporangium aurantiacum NBRC 16421.</title>
        <authorList>
            <person name="Komaki H."/>
            <person name="Tamura T."/>
        </authorList>
    </citation>
    <scope>NUCLEOTIDE SEQUENCE</scope>
    <source>
        <strain evidence="1">NBRC 16421</strain>
    </source>
</reference>
<accession>A0A8J3ZBV1</accession>
<dbReference type="AlphaFoldDB" id="A0A8J3ZBV1"/>
<comment type="caution">
    <text evidence="1">The sequence shown here is derived from an EMBL/GenBank/DDBJ whole genome shotgun (WGS) entry which is preliminary data.</text>
</comment>
<sequence length="134" mass="14781">MGIYFQNDELIVTRNSIILIGPQTRILLAELADMRIVRGDLDPHRALAAHATSGVIVVTAALWPVLDATATVTLTGTAFAVFMVANGACQRIYPRVWELRARYRDMDVCVYSTADRQTFGQVRRAIMRATEAAG</sequence>
<dbReference type="RefSeq" id="WP_204003581.1">
    <property type="nucleotide sequence ID" value="NZ_BOPG01000049.1"/>
</dbReference>
<gene>
    <name evidence="1" type="ORF">Vau01_075040</name>
</gene>
<evidence type="ECO:0000313" key="1">
    <source>
        <dbReference type="EMBL" id="GIJ59988.1"/>
    </source>
</evidence>
<dbReference type="InterPro" id="IPR045629">
    <property type="entry name" value="DUF6232"/>
</dbReference>
<organism evidence="1 2">
    <name type="scientific">Virgisporangium aurantiacum</name>
    <dbReference type="NCBI Taxonomy" id="175570"/>
    <lineage>
        <taxon>Bacteria</taxon>
        <taxon>Bacillati</taxon>
        <taxon>Actinomycetota</taxon>
        <taxon>Actinomycetes</taxon>
        <taxon>Micromonosporales</taxon>
        <taxon>Micromonosporaceae</taxon>
        <taxon>Virgisporangium</taxon>
    </lineage>
</organism>
<keyword evidence="2" id="KW-1185">Reference proteome</keyword>
<dbReference type="Proteomes" id="UP000612585">
    <property type="component" value="Unassembled WGS sequence"/>
</dbReference>
<dbReference type="Pfam" id="PF19744">
    <property type="entry name" value="DUF6232"/>
    <property type="match status" value="1"/>
</dbReference>
<name>A0A8J3ZBV1_9ACTN</name>
<protein>
    <submittedName>
        <fullName evidence="1">Uncharacterized protein</fullName>
    </submittedName>
</protein>
<dbReference type="EMBL" id="BOPG01000049">
    <property type="protein sequence ID" value="GIJ59988.1"/>
    <property type="molecule type" value="Genomic_DNA"/>
</dbReference>